<dbReference type="AlphaFoldDB" id="A0A836LFY3"/>
<feature type="compositionally biased region" description="Polar residues" evidence="2">
    <location>
        <begin position="100"/>
        <end position="110"/>
    </location>
</feature>
<proteinExistence type="inferred from homology"/>
<keyword evidence="4" id="KW-1185">Reference proteome</keyword>
<dbReference type="GO" id="GO:0006887">
    <property type="term" value="P:exocytosis"/>
    <property type="evidence" value="ECO:0007669"/>
    <property type="project" value="TreeGrafter"/>
</dbReference>
<dbReference type="EMBL" id="JAFJZO010000019">
    <property type="protein sequence ID" value="KAG5507020.1"/>
    <property type="molecule type" value="Genomic_DNA"/>
</dbReference>
<reference evidence="3 4" key="1">
    <citation type="submission" date="2021-02" db="EMBL/GenBank/DDBJ databases">
        <title>Porcisia hertigi Genome sequencing and assembly.</title>
        <authorList>
            <person name="Almutairi H."/>
            <person name="Gatherer D."/>
        </authorList>
    </citation>
    <scope>NUCLEOTIDE SEQUENCE [LARGE SCALE GENOMIC DNA]</scope>
    <source>
        <strain evidence="3 4">C119</strain>
    </source>
</reference>
<dbReference type="Pfam" id="PF10152">
    <property type="entry name" value="CCDC53"/>
    <property type="match status" value="1"/>
</dbReference>
<dbReference type="Proteomes" id="UP000674318">
    <property type="component" value="Unassembled WGS sequence"/>
</dbReference>
<dbReference type="GO" id="GO:0071203">
    <property type="term" value="C:WASH complex"/>
    <property type="evidence" value="ECO:0007669"/>
    <property type="project" value="InterPro"/>
</dbReference>
<dbReference type="PANTHER" id="PTHR13015">
    <property type="entry name" value="PROTEIN AD-016-RELATED"/>
    <property type="match status" value="1"/>
</dbReference>
<dbReference type="PANTHER" id="PTHR13015:SF0">
    <property type="entry name" value="WASH COMPLEX SUBUNIT 3"/>
    <property type="match status" value="1"/>
</dbReference>
<protein>
    <submittedName>
        <fullName evidence="3">Uncharacterized protein</fullName>
    </submittedName>
</protein>
<dbReference type="OrthoDB" id="268027at2759"/>
<feature type="compositionally biased region" description="Basic and acidic residues" evidence="2">
    <location>
        <begin position="122"/>
        <end position="133"/>
    </location>
</feature>
<organism evidence="3 4">
    <name type="scientific">Porcisia hertigi</name>
    <dbReference type="NCBI Taxonomy" id="2761500"/>
    <lineage>
        <taxon>Eukaryota</taxon>
        <taxon>Discoba</taxon>
        <taxon>Euglenozoa</taxon>
        <taxon>Kinetoplastea</taxon>
        <taxon>Metakinetoplastina</taxon>
        <taxon>Trypanosomatida</taxon>
        <taxon>Trypanosomatidae</taxon>
        <taxon>Leishmaniinae</taxon>
        <taxon>Porcisia</taxon>
    </lineage>
</organism>
<dbReference type="GeneID" id="94291797"/>
<accession>A0A836LFY3</accession>
<feature type="region of interest" description="Disordered" evidence="2">
    <location>
        <begin position="87"/>
        <end position="189"/>
    </location>
</feature>
<sequence length="297" mass="31604">MPAAALTRNPAASSIEATVTEAAVSEADADVEVVVCLVNRFVISTVQFLNRFSDECESRLVHTAEALQQLELQTQLLEHLLLSSGAADPDVDEEEEECGTHSSDPESSVSCMEDGNGGAVYRDGRSKAPEAHDRRGRRGHVRGAIHRSGDAVSAPGLPAPPLINERNSGPRPPPGSYRKDFPPPPPGVARAAAKAKEAEAARAATLAIVGAPVPMPRLAADAPTPPPPLELRPGRLQMRNHPRLRGYFELLALRVPVALVKAKMQVDGFQGEWLDTPDLPAPSALSAAVRAFIDEPD</sequence>
<comment type="caution">
    <text evidence="3">The sequence shown here is derived from an EMBL/GenBank/DDBJ whole genome shotgun (WGS) entry which is preliminary data.</text>
</comment>
<feature type="compositionally biased region" description="Basic residues" evidence="2">
    <location>
        <begin position="134"/>
        <end position="145"/>
    </location>
</feature>
<evidence type="ECO:0000313" key="4">
    <source>
        <dbReference type="Proteomes" id="UP000674318"/>
    </source>
</evidence>
<dbReference type="KEGG" id="phet:94291797"/>
<evidence type="ECO:0000256" key="2">
    <source>
        <dbReference type="SAM" id="MobiDB-lite"/>
    </source>
</evidence>
<evidence type="ECO:0000256" key="1">
    <source>
        <dbReference type="ARBA" id="ARBA00006290"/>
    </source>
</evidence>
<dbReference type="InterPro" id="IPR019309">
    <property type="entry name" value="WASHC3"/>
</dbReference>
<evidence type="ECO:0000313" key="3">
    <source>
        <dbReference type="EMBL" id="KAG5507020.1"/>
    </source>
</evidence>
<dbReference type="RefSeq" id="XP_067757746.1">
    <property type="nucleotide sequence ID" value="XM_067901720.1"/>
</dbReference>
<gene>
    <name evidence="3" type="ORF">JKF63_05766</name>
</gene>
<name>A0A836LFY3_9TRYP</name>
<dbReference type="GO" id="GO:0030041">
    <property type="term" value="P:actin filament polymerization"/>
    <property type="evidence" value="ECO:0007669"/>
    <property type="project" value="TreeGrafter"/>
</dbReference>
<comment type="similarity">
    <text evidence="1">Belongs to the CCDC53 family.</text>
</comment>